<dbReference type="RefSeq" id="WP_284350141.1">
    <property type="nucleotide sequence ID" value="NZ_BRXS01000003.1"/>
</dbReference>
<evidence type="ECO:0000256" key="1">
    <source>
        <dbReference type="SAM" id="Phobius"/>
    </source>
</evidence>
<dbReference type="AlphaFoldDB" id="A0AA37Q324"/>
<gene>
    <name evidence="2" type="ORF">rosag_21970</name>
</gene>
<evidence type="ECO:0000313" key="2">
    <source>
        <dbReference type="EMBL" id="GLC25684.1"/>
    </source>
</evidence>
<reference evidence="2" key="1">
    <citation type="submission" date="2022-08" db="EMBL/GenBank/DDBJ databases">
        <title>Draft genome sequencing of Roseisolibacter agri AW1220.</title>
        <authorList>
            <person name="Tobiishi Y."/>
            <person name="Tonouchi A."/>
        </authorList>
    </citation>
    <scope>NUCLEOTIDE SEQUENCE</scope>
    <source>
        <strain evidence="2">AW1220</strain>
    </source>
</reference>
<protein>
    <submittedName>
        <fullName evidence="2">Uncharacterized protein</fullName>
    </submittedName>
</protein>
<keyword evidence="3" id="KW-1185">Reference proteome</keyword>
<dbReference type="EMBL" id="BRXS01000003">
    <property type="protein sequence ID" value="GLC25684.1"/>
    <property type="molecule type" value="Genomic_DNA"/>
</dbReference>
<comment type="caution">
    <text evidence="2">The sequence shown here is derived from an EMBL/GenBank/DDBJ whole genome shotgun (WGS) entry which is preliminary data.</text>
</comment>
<proteinExistence type="predicted"/>
<sequence length="70" mass="7783">MPVRLLLALVPVLVLITGGFALYQLWVAGVALRMQNWPFAAFYTVFGLAGLAVSNGLWRLRRGMRRPPEA</sequence>
<organism evidence="2 3">
    <name type="scientific">Roseisolibacter agri</name>
    <dbReference type="NCBI Taxonomy" id="2014610"/>
    <lineage>
        <taxon>Bacteria</taxon>
        <taxon>Pseudomonadati</taxon>
        <taxon>Gemmatimonadota</taxon>
        <taxon>Gemmatimonadia</taxon>
        <taxon>Gemmatimonadales</taxon>
        <taxon>Gemmatimonadaceae</taxon>
        <taxon>Roseisolibacter</taxon>
    </lineage>
</organism>
<feature type="transmembrane region" description="Helical" evidence="1">
    <location>
        <begin position="37"/>
        <end position="58"/>
    </location>
</feature>
<name>A0AA37Q324_9BACT</name>
<keyword evidence="1" id="KW-0472">Membrane</keyword>
<dbReference type="Proteomes" id="UP001161325">
    <property type="component" value="Unassembled WGS sequence"/>
</dbReference>
<accession>A0AA37Q324</accession>
<keyword evidence="1" id="KW-1133">Transmembrane helix</keyword>
<keyword evidence="1" id="KW-0812">Transmembrane</keyword>
<evidence type="ECO:0000313" key="3">
    <source>
        <dbReference type="Proteomes" id="UP001161325"/>
    </source>
</evidence>